<comment type="caution">
    <text evidence="3">The sequence shown here is derived from an EMBL/GenBank/DDBJ whole genome shotgun (WGS) entry which is preliminary data.</text>
</comment>
<sequence length="476" mass="53167">MTTYFDTLERSYVDVDLSKGINTEQFLQATEGLVKLFDLLGSSAFSVVQKDMNGNIKKIRDRYLTNPSANATLQDLMATEAPEKKRTATEGLLWLTRGLDFTAQALRRSVDNPEEELTVSFTQSYEQTLKKFHNMLVRPVFALAMKACPYRKDFYQKIGVTNEAGLAQMKQWLEALENIIRIIQEVFKANPAYIKGIKRKWDQDDNNSDKSPSSKISKVETDPKKAVSEAAARINAMLAQKSTYDDGLTLSPGKEGEFVKNIPINELKNRYMLTRGATQTQIQQETGADVITRGKYYPDISLANDREPPLYLHITAPTKAALDKAVAKIEELIETAQVPQPGTGFSSRDDKPDGMKRPERKFFEKRLPVEVSGTPHFNLRAKIVGPNGAFVKHIQQETGCRVQLKGKGSGFYEASTGVESDEPLHVHLSCIREEGLEAGIKLTQDLLDTVKAEAERGPPQGYKRGYDNTSRGGYNG</sequence>
<accession>A0A367IX71</accession>
<evidence type="ECO:0000313" key="3">
    <source>
        <dbReference type="EMBL" id="RCH82216.1"/>
    </source>
</evidence>
<gene>
    <name evidence="3" type="ORF">CU098_004022</name>
</gene>
<dbReference type="InterPro" id="IPR047890">
    <property type="entry name" value="KHDC4_KH-I_first"/>
</dbReference>
<evidence type="ECO:0000313" key="4">
    <source>
        <dbReference type="Proteomes" id="UP000253551"/>
    </source>
</evidence>
<dbReference type="PANTHER" id="PTHR15744:SF0">
    <property type="entry name" value="KH HOMOLOGY DOMAIN-CONTAINING PROTEIN 4"/>
    <property type="match status" value="1"/>
</dbReference>
<dbReference type="FunFam" id="1.10.3520.10:FF:000001">
    <property type="entry name" value="Pleckstrin domain-containing family A member 8"/>
    <property type="match status" value="1"/>
</dbReference>
<feature type="compositionally biased region" description="Polar residues" evidence="1">
    <location>
        <begin position="467"/>
        <end position="476"/>
    </location>
</feature>
<dbReference type="GO" id="GO:0120013">
    <property type="term" value="F:lipid transfer activity"/>
    <property type="evidence" value="ECO:0007669"/>
    <property type="project" value="InterPro"/>
</dbReference>
<dbReference type="InterPro" id="IPR047889">
    <property type="entry name" value="KHDC4_KH-I_second"/>
</dbReference>
<dbReference type="Proteomes" id="UP000253551">
    <property type="component" value="Unassembled WGS sequence"/>
</dbReference>
<dbReference type="InterPro" id="IPR014830">
    <property type="entry name" value="Glycolipid_transfer_prot_dom"/>
</dbReference>
<dbReference type="InterPro" id="IPR031121">
    <property type="entry name" value="RIK/BLOM7"/>
</dbReference>
<dbReference type="FunFam" id="3.30.1370.10:FF:000037">
    <property type="entry name" value="KH domain protein"/>
    <property type="match status" value="1"/>
</dbReference>
<dbReference type="CDD" id="cd22385">
    <property type="entry name" value="KH-I_KHDC4_rpt1"/>
    <property type="match status" value="1"/>
</dbReference>
<dbReference type="InterPro" id="IPR004087">
    <property type="entry name" value="KH_dom"/>
</dbReference>
<feature type="region of interest" description="Disordered" evidence="1">
    <location>
        <begin position="452"/>
        <end position="476"/>
    </location>
</feature>
<dbReference type="Gene3D" id="3.30.1370.10">
    <property type="entry name" value="K Homology domain, type 1"/>
    <property type="match status" value="2"/>
</dbReference>
<dbReference type="GO" id="GO:0005737">
    <property type="term" value="C:cytoplasm"/>
    <property type="evidence" value="ECO:0007669"/>
    <property type="project" value="InterPro"/>
</dbReference>
<dbReference type="AlphaFoldDB" id="A0A367IX71"/>
<reference evidence="3 4" key="1">
    <citation type="journal article" date="2018" name="G3 (Bethesda)">
        <title>Phylogenetic and Phylogenomic Definition of Rhizopus Species.</title>
        <authorList>
            <person name="Gryganskyi A.P."/>
            <person name="Golan J."/>
            <person name="Dolatabadi S."/>
            <person name="Mondo S."/>
            <person name="Robb S."/>
            <person name="Idnurm A."/>
            <person name="Muszewska A."/>
            <person name="Steczkiewicz K."/>
            <person name="Masonjones S."/>
            <person name="Liao H.L."/>
            <person name="Gajdeczka M.T."/>
            <person name="Anike F."/>
            <person name="Vuek A."/>
            <person name="Anishchenko I.M."/>
            <person name="Voigt K."/>
            <person name="de Hoog G.S."/>
            <person name="Smith M.E."/>
            <person name="Heitman J."/>
            <person name="Vilgalys R."/>
            <person name="Stajich J.E."/>
        </authorList>
    </citation>
    <scope>NUCLEOTIDE SEQUENCE [LARGE SCALE GENOMIC DNA]</scope>
    <source>
        <strain evidence="3 4">LSU 92-RS-03</strain>
    </source>
</reference>
<feature type="domain" description="K Homology" evidence="2">
    <location>
        <begin position="361"/>
        <end position="448"/>
    </location>
</feature>
<dbReference type="OrthoDB" id="397265at2759"/>
<dbReference type="Gene3D" id="1.10.3520.10">
    <property type="entry name" value="Glycolipid transfer protein"/>
    <property type="match status" value="1"/>
</dbReference>
<organism evidence="3 4">
    <name type="scientific">Rhizopus stolonifer</name>
    <name type="common">Rhizopus nigricans</name>
    <dbReference type="NCBI Taxonomy" id="4846"/>
    <lineage>
        <taxon>Eukaryota</taxon>
        <taxon>Fungi</taxon>
        <taxon>Fungi incertae sedis</taxon>
        <taxon>Mucoromycota</taxon>
        <taxon>Mucoromycotina</taxon>
        <taxon>Mucoromycetes</taxon>
        <taxon>Mucorales</taxon>
        <taxon>Mucorineae</taxon>
        <taxon>Rhizopodaceae</taxon>
        <taxon>Rhizopus</taxon>
    </lineage>
</organism>
<protein>
    <recommendedName>
        <fullName evidence="2">K Homology domain-containing protein</fullName>
    </recommendedName>
</protein>
<dbReference type="InterPro" id="IPR036497">
    <property type="entry name" value="GLTP_sf"/>
</dbReference>
<dbReference type="InterPro" id="IPR036612">
    <property type="entry name" value="KH_dom_type_1_sf"/>
</dbReference>
<dbReference type="SUPFAM" id="SSF54791">
    <property type="entry name" value="Eukaryotic type KH-domain (KH-domain type I)"/>
    <property type="match status" value="2"/>
</dbReference>
<dbReference type="GO" id="GO:0003723">
    <property type="term" value="F:RNA binding"/>
    <property type="evidence" value="ECO:0007669"/>
    <property type="project" value="InterPro"/>
</dbReference>
<dbReference type="GO" id="GO:0005634">
    <property type="term" value="C:nucleus"/>
    <property type="evidence" value="ECO:0007669"/>
    <property type="project" value="InterPro"/>
</dbReference>
<feature type="region of interest" description="Disordered" evidence="1">
    <location>
        <begin position="202"/>
        <end position="222"/>
    </location>
</feature>
<dbReference type="Pfam" id="PF22675">
    <property type="entry name" value="KH-I_KHDC4-BBP"/>
    <property type="match status" value="1"/>
</dbReference>
<keyword evidence="4" id="KW-1185">Reference proteome</keyword>
<dbReference type="SMART" id="SM00322">
    <property type="entry name" value="KH"/>
    <property type="match status" value="1"/>
</dbReference>
<dbReference type="SUPFAM" id="SSF110004">
    <property type="entry name" value="Glycolipid transfer protein, GLTP"/>
    <property type="match status" value="1"/>
</dbReference>
<dbReference type="CDD" id="cd22386">
    <property type="entry name" value="KH-I_KHDC4_rpt2"/>
    <property type="match status" value="1"/>
</dbReference>
<dbReference type="Pfam" id="PF08718">
    <property type="entry name" value="GLTP"/>
    <property type="match status" value="1"/>
</dbReference>
<dbReference type="EMBL" id="PJQM01005187">
    <property type="protein sequence ID" value="RCH82216.1"/>
    <property type="molecule type" value="Genomic_DNA"/>
</dbReference>
<dbReference type="PANTHER" id="PTHR15744">
    <property type="entry name" value="BLOM7"/>
    <property type="match status" value="1"/>
</dbReference>
<dbReference type="InterPro" id="IPR056149">
    <property type="entry name" value="PRP5/DDX46/KHDC4_KH"/>
</dbReference>
<feature type="non-terminal residue" evidence="3">
    <location>
        <position position="476"/>
    </location>
</feature>
<dbReference type="Pfam" id="PF23469">
    <property type="entry name" value="KH_12"/>
    <property type="match status" value="1"/>
</dbReference>
<proteinExistence type="predicted"/>
<evidence type="ECO:0000256" key="1">
    <source>
        <dbReference type="SAM" id="MobiDB-lite"/>
    </source>
</evidence>
<evidence type="ECO:0000259" key="2">
    <source>
        <dbReference type="SMART" id="SM00322"/>
    </source>
</evidence>
<dbReference type="InterPro" id="IPR055256">
    <property type="entry name" value="KH_1_KHDC4/BBP-like"/>
</dbReference>
<name>A0A367IX71_RHIST</name>